<dbReference type="EMBL" id="LR134492">
    <property type="protein sequence ID" value="VEI72109.1"/>
    <property type="molecule type" value="Genomic_DNA"/>
</dbReference>
<evidence type="ECO:0000313" key="1">
    <source>
        <dbReference type="EMBL" id="VEI72109.1"/>
    </source>
</evidence>
<protein>
    <submittedName>
        <fullName evidence="1">Phage portal protein, PBSX family</fullName>
    </submittedName>
</protein>
<gene>
    <name evidence="1" type="ORF">NCTC13193_03570</name>
</gene>
<dbReference type="Proteomes" id="UP000270487">
    <property type="component" value="Chromosome"/>
</dbReference>
<reference evidence="1 2" key="1">
    <citation type="submission" date="2018-12" db="EMBL/GenBank/DDBJ databases">
        <authorList>
            <consortium name="Pathogen Informatics"/>
        </authorList>
    </citation>
    <scope>NUCLEOTIDE SEQUENCE [LARGE SCALE GENOMIC DNA]</scope>
    <source>
        <strain evidence="1 2">NCTC13193</strain>
    </source>
</reference>
<accession>A0A3S4XQ43</accession>
<proteinExistence type="predicted"/>
<name>A0A3S4XQ43_SERFO</name>
<sequence>MSNSKGLGNFKNLFFYAPNGKPDGIKIALLSEVATKEDFFNIKKVSAADLKHAHRIPYQLMGGKPENVGSTGDVEKAAKVFVRNKLTPLQVRIKEVND</sequence>
<organism evidence="1 2">
    <name type="scientific">Serratia fonticola</name>
    <dbReference type="NCBI Taxonomy" id="47917"/>
    <lineage>
        <taxon>Bacteria</taxon>
        <taxon>Pseudomonadati</taxon>
        <taxon>Pseudomonadota</taxon>
        <taxon>Gammaproteobacteria</taxon>
        <taxon>Enterobacterales</taxon>
        <taxon>Yersiniaceae</taxon>
        <taxon>Serratia</taxon>
    </lineage>
</organism>
<dbReference type="AlphaFoldDB" id="A0A3S4XQ43"/>
<evidence type="ECO:0000313" key="2">
    <source>
        <dbReference type="Proteomes" id="UP000270487"/>
    </source>
</evidence>